<keyword evidence="3" id="KW-1185">Reference proteome</keyword>
<proteinExistence type="predicted"/>
<dbReference type="PANTHER" id="PTHR35339">
    <property type="entry name" value="LINALOOL DEHYDRATASE_ISOMERASE DOMAIN-CONTAINING PROTEIN"/>
    <property type="match status" value="1"/>
</dbReference>
<dbReference type="Proteomes" id="UP001241926">
    <property type="component" value="Unassembled WGS sequence"/>
</dbReference>
<organism evidence="2 3">
    <name type="scientific">Streptomyces fuscus</name>
    <dbReference type="NCBI Taxonomy" id="3048495"/>
    <lineage>
        <taxon>Bacteria</taxon>
        <taxon>Bacillati</taxon>
        <taxon>Actinomycetota</taxon>
        <taxon>Actinomycetes</taxon>
        <taxon>Kitasatosporales</taxon>
        <taxon>Streptomycetaceae</taxon>
        <taxon>Streptomyces</taxon>
    </lineage>
</organism>
<reference evidence="2 3" key="1">
    <citation type="submission" date="2023-05" db="EMBL/GenBank/DDBJ databases">
        <title>Streptomyces fuscus sp. nov., a brown-black pigment producing actinomyces isolated from dry sand of Sea duck farm.</title>
        <authorList>
            <person name="Xie J."/>
            <person name="Shen N."/>
        </authorList>
    </citation>
    <scope>NUCLEOTIDE SEQUENCE [LARGE SCALE GENOMIC DNA]</scope>
    <source>
        <strain evidence="2 3">GXMU-J15</strain>
    </source>
</reference>
<gene>
    <name evidence="2" type="ORF">QNN03_16770</name>
</gene>
<sequence>MPAGTSAHSLPSTTRDGLLAAAWRWATPGRALLDLPGRPSASGTRSDGLEGYARTFLAAAFRVAGADGADPHGWLGRYADGLAAGTRTPGRDDEESWPLIRDIHVQGQPMVESASVALGLQLTRPWLWDRLDPEVQDRAERWLRDALRHTPSPNNWYLFPFTVASFLESVGRGDKETARARERGLELLKGWYQGEGWYSDGDGRAYDHYNGWALHLYPMLQAHLTQDTDLLNTYGPRLRAHLDSLALLFAADGAPVHFGRSLTYRFATASAVALGAVTGHTPLAPGVSRHLASACLKYFLDRGAVDSRGLLTLGWHGPHAATVQPYSGPASPYWASKAFVALLADEDHPLWTARETPLPVQERDQVRALAGPGLLIHGTASDGIVRLHNHGSDHVRPEEGESAAAADPLYARFAYSTHTGPTSQSNAGDNHLALVLHGGTGRSVRRRIRPLGAGVDGTRGWAASRHLPVFPDGPPLVPGLRVESVTVVRGPYELRVHRVLGGPPNARAEQTGWATGPDGTPVSELHPLLGWDRRDTVRAPQGTAYTPWATLPRLSGEASGTRVYAAVATLTAEPPAVRAAAAVTEVTTAADELRVTWYDDTVTRVAFTPQVRVTWSGGPG</sequence>
<protein>
    <submittedName>
        <fullName evidence="2">DUF2264 domain-containing protein</fullName>
    </submittedName>
</protein>
<dbReference type="InterPro" id="IPR049349">
    <property type="entry name" value="DUF2264_N"/>
</dbReference>
<dbReference type="EMBL" id="JASJUS010000014">
    <property type="protein sequence ID" value="MDL2078089.1"/>
    <property type="molecule type" value="Genomic_DNA"/>
</dbReference>
<evidence type="ECO:0000313" key="3">
    <source>
        <dbReference type="Proteomes" id="UP001241926"/>
    </source>
</evidence>
<dbReference type="PANTHER" id="PTHR35339:SF4">
    <property type="entry name" value="LINALOOL DEHYDRATASE_ISOMERASE DOMAIN-CONTAINING PROTEIN"/>
    <property type="match status" value="1"/>
</dbReference>
<name>A0ABT7J199_9ACTN</name>
<evidence type="ECO:0000259" key="1">
    <source>
        <dbReference type="Pfam" id="PF10022"/>
    </source>
</evidence>
<feature type="domain" description="DUF2264" evidence="1">
    <location>
        <begin position="16"/>
        <end position="357"/>
    </location>
</feature>
<evidence type="ECO:0000313" key="2">
    <source>
        <dbReference type="EMBL" id="MDL2078089.1"/>
    </source>
</evidence>
<dbReference type="InterPro" id="IPR016624">
    <property type="entry name" value="UCP014753"/>
</dbReference>
<dbReference type="PIRSF" id="PIRSF014753">
    <property type="entry name" value="UCP014753"/>
    <property type="match status" value="1"/>
</dbReference>
<accession>A0ABT7J199</accession>
<dbReference type="Pfam" id="PF10022">
    <property type="entry name" value="DUF2264"/>
    <property type="match status" value="1"/>
</dbReference>
<comment type="caution">
    <text evidence="2">The sequence shown here is derived from an EMBL/GenBank/DDBJ whole genome shotgun (WGS) entry which is preliminary data.</text>
</comment>